<keyword evidence="1 2" id="KW-0732">Signal</keyword>
<dbReference type="AlphaFoldDB" id="A0A4Z0C2T5"/>
<comment type="caution">
    <text evidence="3">The sequence shown here is derived from an EMBL/GenBank/DDBJ whole genome shotgun (WGS) entry which is preliminary data.</text>
</comment>
<dbReference type="Proteomes" id="UP000297564">
    <property type="component" value="Unassembled WGS sequence"/>
</dbReference>
<evidence type="ECO:0000256" key="1">
    <source>
        <dbReference type="ARBA" id="ARBA00022729"/>
    </source>
</evidence>
<dbReference type="OrthoDB" id="8912194at2"/>
<evidence type="ECO:0000256" key="2">
    <source>
        <dbReference type="SAM" id="SignalP"/>
    </source>
</evidence>
<dbReference type="InterPro" id="IPR038404">
    <property type="entry name" value="TRAP_DctP_sf"/>
</dbReference>
<dbReference type="NCBIfam" id="NF037995">
    <property type="entry name" value="TRAP_S1"/>
    <property type="match status" value="1"/>
</dbReference>
<dbReference type="RefSeq" id="WP_135283662.1">
    <property type="nucleotide sequence ID" value="NZ_SMLL01000001.1"/>
</dbReference>
<feature type="signal peptide" evidence="2">
    <location>
        <begin position="1"/>
        <end position="23"/>
    </location>
</feature>
<dbReference type="Pfam" id="PF03480">
    <property type="entry name" value="DctP"/>
    <property type="match status" value="1"/>
</dbReference>
<sequence>MKRSLFSLAATAAVFAVSAPAGAQTVLTTSSWVPPTHALTVAQKEWCDLVEKNSKNKIKCNHLPRAVAAPPGTFDAIKNGLADVSFTVHGYTPGRFTLTQMAEFPFLGDAAEPMSVAFNKVAMQHPEFLKEHEGVKVLAFFTHGPGIVFNTKRPVTKLEDLQGLKWRVGGGMVNEISKTLGMNVTLKPAPESYELLSGGVMDGTLFPAESIESFKLGPLIKHATTFPGGLYNTSFVFMMNPAKYDKLSPEEKKAVDDASGEVAARLIGKHWDRVDQAAMKSMEANKVQVIKADQKLVGDVKSRTKALEERWAKEAEGKGLKNAEKVLADFRAEIAKQSK</sequence>
<dbReference type="InterPro" id="IPR018389">
    <property type="entry name" value="DctP_fam"/>
</dbReference>
<accession>A0A4Z0C2T5</accession>
<keyword evidence="4" id="KW-1185">Reference proteome</keyword>
<dbReference type="GO" id="GO:0055085">
    <property type="term" value="P:transmembrane transport"/>
    <property type="evidence" value="ECO:0007669"/>
    <property type="project" value="InterPro"/>
</dbReference>
<gene>
    <name evidence="3" type="ORF">EZ242_03250</name>
</gene>
<name>A0A4Z0C2T5_9BURK</name>
<dbReference type="PANTHER" id="PTHR33376">
    <property type="match status" value="1"/>
</dbReference>
<dbReference type="PANTHER" id="PTHR33376:SF15">
    <property type="entry name" value="BLL6794 PROTEIN"/>
    <property type="match status" value="1"/>
</dbReference>
<dbReference type="EMBL" id="SMLL01000001">
    <property type="protein sequence ID" value="TFZ04780.1"/>
    <property type="molecule type" value="Genomic_DNA"/>
</dbReference>
<organism evidence="3 4">
    <name type="scientific">Ramlibacter rhizophilus</name>
    <dbReference type="NCBI Taxonomy" id="1781167"/>
    <lineage>
        <taxon>Bacteria</taxon>
        <taxon>Pseudomonadati</taxon>
        <taxon>Pseudomonadota</taxon>
        <taxon>Betaproteobacteria</taxon>
        <taxon>Burkholderiales</taxon>
        <taxon>Comamonadaceae</taxon>
        <taxon>Ramlibacter</taxon>
    </lineage>
</organism>
<evidence type="ECO:0000313" key="3">
    <source>
        <dbReference type="EMBL" id="TFZ04780.1"/>
    </source>
</evidence>
<evidence type="ECO:0000313" key="4">
    <source>
        <dbReference type="Proteomes" id="UP000297564"/>
    </source>
</evidence>
<proteinExistence type="predicted"/>
<dbReference type="Gene3D" id="3.40.190.170">
    <property type="entry name" value="Bacterial extracellular solute-binding protein, family 7"/>
    <property type="match status" value="1"/>
</dbReference>
<protein>
    <submittedName>
        <fullName evidence="3">TRAP transporter substrate-binding protein</fullName>
    </submittedName>
</protein>
<dbReference type="CDD" id="cd13665">
    <property type="entry name" value="PBP2_TRAP_Dctp3_4"/>
    <property type="match status" value="1"/>
</dbReference>
<reference evidence="3 4" key="1">
    <citation type="submission" date="2019-03" db="EMBL/GenBank/DDBJ databases">
        <title>Ramlibacter rhizophilus CCTCC AB2015357, whole genome shotgun sequence.</title>
        <authorList>
            <person name="Zhang X."/>
            <person name="Feng G."/>
            <person name="Zhu H."/>
        </authorList>
    </citation>
    <scope>NUCLEOTIDE SEQUENCE [LARGE SCALE GENOMIC DNA]</scope>
    <source>
        <strain evidence="3 4">CCTCC AB2015357</strain>
    </source>
</reference>
<feature type="chain" id="PRO_5021503442" evidence="2">
    <location>
        <begin position="24"/>
        <end position="339"/>
    </location>
</feature>